<name>A0AAD6UBR8_9AGAR</name>
<dbReference type="InterPro" id="IPR002347">
    <property type="entry name" value="SDR_fam"/>
</dbReference>
<evidence type="ECO:0000256" key="3">
    <source>
        <dbReference type="ARBA" id="ARBA00023002"/>
    </source>
</evidence>
<reference evidence="5" key="1">
    <citation type="submission" date="2023-03" db="EMBL/GenBank/DDBJ databases">
        <title>Massive genome expansion in bonnet fungi (Mycena s.s.) driven by repeated elements and novel gene families across ecological guilds.</title>
        <authorList>
            <consortium name="Lawrence Berkeley National Laboratory"/>
            <person name="Harder C.B."/>
            <person name="Miyauchi S."/>
            <person name="Viragh M."/>
            <person name="Kuo A."/>
            <person name="Thoen E."/>
            <person name="Andreopoulos B."/>
            <person name="Lu D."/>
            <person name="Skrede I."/>
            <person name="Drula E."/>
            <person name="Henrissat B."/>
            <person name="Morin E."/>
            <person name="Kohler A."/>
            <person name="Barry K."/>
            <person name="LaButti K."/>
            <person name="Morin E."/>
            <person name="Salamov A."/>
            <person name="Lipzen A."/>
            <person name="Mereny Z."/>
            <person name="Hegedus B."/>
            <person name="Baldrian P."/>
            <person name="Stursova M."/>
            <person name="Weitz H."/>
            <person name="Taylor A."/>
            <person name="Grigoriev I.V."/>
            <person name="Nagy L.G."/>
            <person name="Martin F."/>
            <person name="Kauserud H."/>
        </authorList>
    </citation>
    <scope>NUCLEOTIDE SEQUENCE</scope>
    <source>
        <strain evidence="5">CBHHK173m</strain>
    </source>
</reference>
<dbReference type="GO" id="GO:0004806">
    <property type="term" value="F:triacylglycerol lipase activity"/>
    <property type="evidence" value="ECO:0007669"/>
    <property type="project" value="TreeGrafter"/>
</dbReference>
<dbReference type="InterPro" id="IPR020904">
    <property type="entry name" value="Sc_DH/Rdtase_CS"/>
</dbReference>
<dbReference type="GO" id="GO:0006654">
    <property type="term" value="P:phosphatidic acid biosynthetic process"/>
    <property type="evidence" value="ECO:0007669"/>
    <property type="project" value="TreeGrafter"/>
</dbReference>
<dbReference type="GO" id="GO:0019433">
    <property type="term" value="P:triglyceride catabolic process"/>
    <property type="evidence" value="ECO:0007669"/>
    <property type="project" value="TreeGrafter"/>
</dbReference>
<accession>A0AAD6UBR8</accession>
<dbReference type="PRINTS" id="PR00081">
    <property type="entry name" value="GDHRDH"/>
</dbReference>
<organism evidence="5 6">
    <name type="scientific">Mycena belliarum</name>
    <dbReference type="NCBI Taxonomy" id="1033014"/>
    <lineage>
        <taxon>Eukaryota</taxon>
        <taxon>Fungi</taxon>
        <taxon>Dikarya</taxon>
        <taxon>Basidiomycota</taxon>
        <taxon>Agaricomycotina</taxon>
        <taxon>Agaricomycetes</taxon>
        <taxon>Agaricomycetidae</taxon>
        <taxon>Agaricales</taxon>
        <taxon>Marasmiineae</taxon>
        <taxon>Mycenaceae</taxon>
        <taxon>Mycena</taxon>
    </lineage>
</organism>
<keyword evidence="3" id="KW-0560">Oxidoreductase</keyword>
<dbReference type="Pfam" id="PF00106">
    <property type="entry name" value="adh_short"/>
    <property type="match status" value="1"/>
</dbReference>
<comment type="similarity">
    <text evidence="1 4">Belongs to the short-chain dehydrogenases/reductases (SDR) family.</text>
</comment>
<gene>
    <name evidence="5" type="ORF">B0H15DRAFT_834017</name>
</gene>
<dbReference type="GO" id="GO:0000140">
    <property type="term" value="F:acylglycerone-phosphate reductase (NADP+) activity"/>
    <property type="evidence" value="ECO:0007669"/>
    <property type="project" value="TreeGrafter"/>
</dbReference>
<dbReference type="SUPFAM" id="SSF51735">
    <property type="entry name" value="NAD(P)-binding Rossmann-fold domains"/>
    <property type="match status" value="1"/>
</dbReference>
<dbReference type="CDD" id="cd05374">
    <property type="entry name" value="17beta-HSD-like_SDR_c"/>
    <property type="match status" value="1"/>
</dbReference>
<evidence type="ECO:0000256" key="2">
    <source>
        <dbReference type="ARBA" id="ARBA00022857"/>
    </source>
</evidence>
<dbReference type="PRINTS" id="PR00080">
    <property type="entry name" value="SDRFAMILY"/>
</dbReference>
<dbReference type="Gene3D" id="3.40.50.720">
    <property type="entry name" value="NAD(P)-binding Rossmann-like Domain"/>
    <property type="match status" value="1"/>
</dbReference>
<evidence type="ECO:0000256" key="4">
    <source>
        <dbReference type="RuleBase" id="RU000363"/>
    </source>
</evidence>
<dbReference type="FunFam" id="3.40.50.720:FF:000261">
    <property type="entry name" value="NADPH-dependent 1-acyldihydroxyacetone phosphate reductase"/>
    <property type="match status" value="1"/>
</dbReference>
<dbReference type="GO" id="GO:0005811">
    <property type="term" value="C:lipid droplet"/>
    <property type="evidence" value="ECO:0007669"/>
    <property type="project" value="TreeGrafter"/>
</dbReference>
<evidence type="ECO:0000313" key="5">
    <source>
        <dbReference type="EMBL" id="KAJ7092464.1"/>
    </source>
</evidence>
<keyword evidence="2" id="KW-0521">NADP</keyword>
<dbReference type="AlphaFoldDB" id="A0AAD6UBR8"/>
<sequence length="291" mass="31591">MSASNTGNRKTVLITGCSPGGIGHHLAKEYHSKGLRVIATARNPAALEDLAALGLETFELDVSRIDSVHAGRDRVASITGGTLDILVNNAGKGLSLPATDCDIDEVKEMFEVNLFGVMRMVQEFSSLLIASGDGRIVNIGSIAGVMPYPFGSAYNASKAALHSYGDTLRLELAPFNVQVITIVTGGVKSNISRERRLIQPTSLYAPIADIFAERRVGRSQVGAMPTADYAREVVAQTLKHHVKAWFWTGKFSWICWFGATFAGSRAFDRAFSREFGLSALKSILWKQKKQN</sequence>
<dbReference type="GO" id="GO:0005783">
    <property type="term" value="C:endoplasmic reticulum"/>
    <property type="evidence" value="ECO:0007669"/>
    <property type="project" value="TreeGrafter"/>
</dbReference>
<evidence type="ECO:0000313" key="6">
    <source>
        <dbReference type="Proteomes" id="UP001222325"/>
    </source>
</evidence>
<dbReference type="EMBL" id="JARJCN010000018">
    <property type="protein sequence ID" value="KAJ7092464.1"/>
    <property type="molecule type" value="Genomic_DNA"/>
</dbReference>
<dbReference type="PANTHER" id="PTHR44169">
    <property type="entry name" value="NADPH-DEPENDENT 1-ACYLDIHYDROXYACETONE PHOSPHATE REDUCTASE"/>
    <property type="match status" value="1"/>
</dbReference>
<dbReference type="PROSITE" id="PS00061">
    <property type="entry name" value="ADH_SHORT"/>
    <property type="match status" value="1"/>
</dbReference>
<dbReference type="PANTHER" id="PTHR44169:SF6">
    <property type="entry name" value="NADPH-DEPENDENT 1-ACYLDIHYDROXYACETONE PHOSPHATE REDUCTASE"/>
    <property type="match status" value="1"/>
</dbReference>
<protein>
    <submittedName>
        <fullName evidence="5">NAD(P)-binding protein</fullName>
    </submittedName>
</protein>
<evidence type="ECO:0000256" key="1">
    <source>
        <dbReference type="ARBA" id="ARBA00006484"/>
    </source>
</evidence>
<comment type="caution">
    <text evidence="5">The sequence shown here is derived from an EMBL/GenBank/DDBJ whole genome shotgun (WGS) entry which is preliminary data.</text>
</comment>
<dbReference type="InterPro" id="IPR036291">
    <property type="entry name" value="NAD(P)-bd_dom_sf"/>
</dbReference>
<proteinExistence type="inferred from homology"/>
<keyword evidence="6" id="KW-1185">Reference proteome</keyword>
<dbReference type="Proteomes" id="UP001222325">
    <property type="component" value="Unassembled WGS sequence"/>
</dbReference>